<dbReference type="OrthoDB" id="421075at2759"/>
<dbReference type="SUPFAM" id="SSF48452">
    <property type="entry name" value="TPR-like"/>
    <property type="match status" value="4"/>
</dbReference>
<dbReference type="EMBL" id="LT598468">
    <property type="protein sequence ID" value="SCV04850.1"/>
    <property type="molecule type" value="Genomic_DNA"/>
</dbReference>
<dbReference type="InterPro" id="IPR011990">
    <property type="entry name" value="TPR-like_helical_dom_sf"/>
</dbReference>
<sequence>MAEVKRLLKEAKNALAAEDYDEAINCSLRTLKTDQNNYIAHVFLGKAYSCVGELKDAKKHYLLALKLQPENILAWKGFFTLFRSEGTVPDVVTFEEYFEFCGEYAEVLLQHQLPLVDLIDDIRAFKSSHKDCQEAYLRHLLPGNALGDHLGRHLMPLHAVLEGLIKILGTREQQLVSKIVSRERLKISASDPEYSLKINALAWEVYKNSDMDNLYQQLINITDQDVERRTIESDWLEYRIKVLKSMPPNLKGLFFLKVREMVFDMIIVEHDSLHAWLLYFEWKDYQDLDQMDVNIISAFMRRYPNEPLAAILYAWISSRFSSYDSKKFDEQAFGGLNKQGSSTEDILQSVTDEIDEAEKSELRRLMDDPSEQSTLGLSEEEVLIALTDNIKQAQQSMLAHRIISRYLLHSKQYEQGLQYVRTGITLVAQNVKSICAQVPNSKRELTLDLATIYTYHEGPKNHKAALALYEKLLEEEPTNVQAKMGKGLILVERGLWQEACDLLTEVATSYPDNLEVASELSWSKLHLDDVAFAEEKLQFVLDHIVGSDNRAMEFRALNYLRLAKTLIKKQTLNGADPGMENIKKAFKNLIQAIKVSDTFAPAYSTLGEIYANFYADSRRAFKCYQRSFELDASDLQAAQYMCERLCKTRNWQTAAAIAGRLIKEEKAKRALQKTSWPFRVLGLSFLEKQDAGGSIQWLQSALRVDSADVQSWIGLGQAYLACGRVEASLKAFERALNLDQGNVFAKYFQAMALANLGSCEDGIELLEQLTELNPHEPAFHISLGNILIQSSLTLCQQGFLTKSVTKASEAIRRMKILTEDKSCSYSSVWFIISNALRLFLKVQSKLDLLPVEELFICFENSSFKSRPDLDFDDTDLASIAANESDDNMSLASKLLILSGKYALGAQDYNDFSRTTRAALWYNMGVDELLAYHNLKLAKNRDAAIYSLKKSIEYQSNTAESWLAFGIASLDLNLRVSQHCFIKAAALSPREVRAWYDLAILALKNKDFGLARSIITKSLSMAPQNPLPWLAMALTPGISEDGKSSSNLLSHAFILSNGRSSAAQILYAQDVFSQTLSSSQSESSIEAVQRLTAASEGLDDYLRKFPDDTNALKHAIVISERLHDYRLAEFFCRRLSTLLEIRFESAQDESQLKEFGIIKAQMARISLGFGEYEAAIDAAKLSLGLLLENDDLQTSEAIMSNYIVLGLSSFFLSDNEETFNYFQTALERFGETRQVITLIAKILYSMDSHETRGLALKELVDCLSRNEGDLVVTLMIAAISLLDDSPNDMKAVLQELQGLPLKTLTFDQQKNVPFLVERIEQRLGLKDNEFECWKRSAFFFPNDSRSWSKLDRKISARVATDSQSKVTAGQMSVLCCELQDLSKLQRGIFLCPWSTKAVGMLKSCFI</sequence>
<dbReference type="Gene3D" id="1.25.40.10">
    <property type="entry name" value="Tetratricopeptide repeat domain"/>
    <property type="match status" value="5"/>
</dbReference>
<name>A0A1G4KK15_9SACH</name>
<dbReference type="PANTHER" id="PTHR15704:SF7">
    <property type="entry name" value="SUPERKILLER COMPLEX PROTEIN 3"/>
    <property type="match status" value="1"/>
</dbReference>
<dbReference type="InterPro" id="IPR019734">
    <property type="entry name" value="TPR_rpt"/>
</dbReference>
<dbReference type="GO" id="GO:0055087">
    <property type="term" value="C:Ski complex"/>
    <property type="evidence" value="ECO:0007669"/>
    <property type="project" value="InterPro"/>
</dbReference>
<dbReference type="InterPro" id="IPR039226">
    <property type="entry name" value="Ski3/TTC37"/>
</dbReference>
<keyword evidence="1" id="KW-0677">Repeat</keyword>
<dbReference type="InterPro" id="IPR040962">
    <property type="entry name" value="TPR_22"/>
</dbReference>
<feature type="repeat" description="TPR" evidence="3">
    <location>
        <begin position="709"/>
        <end position="742"/>
    </location>
</feature>
<feature type="repeat" description="TPR" evidence="3">
    <location>
        <begin position="991"/>
        <end position="1024"/>
    </location>
</feature>
<evidence type="ECO:0000313" key="5">
    <source>
        <dbReference type="Proteomes" id="UP000191024"/>
    </source>
</evidence>
<evidence type="ECO:0000256" key="3">
    <source>
        <dbReference type="PROSITE-ProRule" id="PRU00339"/>
    </source>
</evidence>
<dbReference type="STRING" id="1230905.A0A1G4KK15"/>
<evidence type="ECO:0000256" key="2">
    <source>
        <dbReference type="ARBA" id="ARBA00022803"/>
    </source>
</evidence>
<reference evidence="5" key="1">
    <citation type="submission" date="2016-03" db="EMBL/GenBank/DDBJ databases">
        <authorList>
            <person name="Devillers H."/>
        </authorList>
    </citation>
    <scope>NUCLEOTIDE SEQUENCE [LARGE SCALE GENOMIC DNA]</scope>
</reference>
<protein>
    <submittedName>
        <fullName evidence="4">LAMI_0H19922g1_1</fullName>
    </submittedName>
</protein>
<dbReference type="Pfam" id="PF18833">
    <property type="entry name" value="TPR_22"/>
    <property type="match status" value="1"/>
</dbReference>
<gene>
    <name evidence="4" type="ORF">LAMI_0H19922G</name>
</gene>
<accession>A0A1G4KK15</accession>
<proteinExistence type="predicted"/>
<keyword evidence="2 3" id="KW-0802">TPR repeat</keyword>
<dbReference type="PROSITE" id="PS50005">
    <property type="entry name" value="TPR"/>
    <property type="match status" value="3"/>
</dbReference>
<dbReference type="Pfam" id="PF13432">
    <property type="entry name" value="TPR_16"/>
    <property type="match status" value="3"/>
</dbReference>
<dbReference type="Proteomes" id="UP000191024">
    <property type="component" value="Chromosome H"/>
</dbReference>
<keyword evidence="5" id="KW-1185">Reference proteome</keyword>
<evidence type="ECO:0000256" key="1">
    <source>
        <dbReference type="ARBA" id="ARBA00022737"/>
    </source>
</evidence>
<feature type="repeat" description="TPR" evidence="3">
    <location>
        <begin position="38"/>
        <end position="71"/>
    </location>
</feature>
<dbReference type="GO" id="GO:0006401">
    <property type="term" value="P:RNA catabolic process"/>
    <property type="evidence" value="ECO:0007669"/>
    <property type="project" value="InterPro"/>
</dbReference>
<dbReference type="SMART" id="SM00028">
    <property type="entry name" value="TPR"/>
    <property type="match status" value="8"/>
</dbReference>
<evidence type="ECO:0000313" key="4">
    <source>
        <dbReference type="EMBL" id="SCV04850.1"/>
    </source>
</evidence>
<dbReference type="PANTHER" id="PTHR15704">
    <property type="entry name" value="SUPERKILLER 3 PROTEIN-RELATED"/>
    <property type="match status" value="1"/>
</dbReference>
<organism evidence="4 5">
    <name type="scientific">Lachancea mirantina</name>
    <dbReference type="NCBI Taxonomy" id="1230905"/>
    <lineage>
        <taxon>Eukaryota</taxon>
        <taxon>Fungi</taxon>
        <taxon>Dikarya</taxon>
        <taxon>Ascomycota</taxon>
        <taxon>Saccharomycotina</taxon>
        <taxon>Saccharomycetes</taxon>
        <taxon>Saccharomycetales</taxon>
        <taxon>Saccharomycetaceae</taxon>
        <taxon>Lachancea</taxon>
    </lineage>
</organism>